<protein>
    <recommendedName>
        <fullName evidence="7">Rhodopsin domain-containing protein</fullName>
    </recommendedName>
</protein>
<evidence type="ECO:0000256" key="4">
    <source>
        <dbReference type="ARBA" id="ARBA00023136"/>
    </source>
</evidence>
<evidence type="ECO:0000256" key="5">
    <source>
        <dbReference type="ARBA" id="ARBA00038359"/>
    </source>
</evidence>
<name>A0AAN7UL46_9PEZI</name>
<organism evidence="8 9">
    <name type="scientific">Xylaria bambusicola</name>
    <dbReference type="NCBI Taxonomy" id="326684"/>
    <lineage>
        <taxon>Eukaryota</taxon>
        <taxon>Fungi</taxon>
        <taxon>Dikarya</taxon>
        <taxon>Ascomycota</taxon>
        <taxon>Pezizomycotina</taxon>
        <taxon>Sordariomycetes</taxon>
        <taxon>Xylariomycetidae</taxon>
        <taxon>Xylariales</taxon>
        <taxon>Xylariaceae</taxon>
        <taxon>Xylaria</taxon>
    </lineage>
</organism>
<evidence type="ECO:0000313" key="9">
    <source>
        <dbReference type="Proteomes" id="UP001305414"/>
    </source>
</evidence>
<dbReference type="AlphaFoldDB" id="A0AAN7UL46"/>
<dbReference type="Pfam" id="PF20684">
    <property type="entry name" value="Fung_rhodopsin"/>
    <property type="match status" value="1"/>
</dbReference>
<dbReference type="EMBL" id="JAWHQM010000021">
    <property type="protein sequence ID" value="KAK5631723.1"/>
    <property type="molecule type" value="Genomic_DNA"/>
</dbReference>
<proteinExistence type="inferred from homology"/>
<evidence type="ECO:0000259" key="7">
    <source>
        <dbReference type="Pfam" id="PF20684"/>
    </source>
</evidence>
<comment type="subcellular location">
    <subcellularLocation>
        <location evidence="1">Membrane</location>
        <topology evidence="1">Multi-pass membrane protein</topology>
    </subcellularLocation>
</comment>
<evidence type="ECO:0000256" key="6">
    <source>
        <dbReference type="SAM" id="Phobius"/>
    </source>
</evidence>
<comment type="similarity">
    <text evidence="5">Belongs to the SAT4 family.</text>
</comment>
<keyword evidence="3 6" id="KW-1133">Transmembrane helix</keyword>
<evidence type="ECO:0000313" key="8">
    <source>
        <dbReference type="EMBL" id="KAK5631723.1"/>
    </source>
</evidence>
<evidence type="ECO:0000256" key="3">
    <source>
        <dbReference type="ARBA" id="ARBA00022989"/>
    </source>
</evidence>
<feature type="transmembrane region" description="Helical" evidence="6">
    <location>
        <begin position="57"/>
        <end position="79"/>
    </location>
</feature>
<feature type="transmembrane region" description="Helical" evidence="6">
    <location>
        <begin position="129"/>
        <end position="152"/>
    </location>
</feature>
<feature type="transmembrane region" description="Helical" evidence="6">
    <location>
        <begin position="164"/>
        <end position="187"/>
    </location>
</feature>
<keyword evidence="4 6" id="KW-0472">Membrane</keyword>
<feature type="transmembrane region" description="Helical" evidence="6">
    <location>
        <begin position="246"/>
        <end position="270"/>
    </location>
</feature>
<keyword evidence="2 6" id="KW-0812">Transmembrane</keyword>
<feature type="transmembrane region" description="Helical" evidence="6">
    <location>
        <begin position="86"/>
        <end position="109"/>
    </location>
</feature>
<gene>
    <name evidence="8" type="ORF">RRF57_007437</name>
</gene>
<evidence type="ECO:0000256" key="2">
    <source>
        <dbReference type="ARBA" id="ARBA00022692"/>
    </source>
</evidence>
<keyword evidence="9" id="KW-1185">Reference proteome</keyword>
<dbReference type="InterPro" id="IPR049326">
    <property type="entry name" value="Rhodopsin_dom_fungi"/>
</dbReference>
<sequence length="400" mass="44156">MLWVEPTVPIRNNTASAARGNARNQQYKPATQILISQALGSPENWNNLFILINKVKMAASSLGPTIIGVILVFEILALVAMSFRFWALFIFLSTALAGGLISSVVYGGLGQHASDLAATPWKFITFGKLLITIQVLWAFSMTFVRLSILTLYMYIFSTHKRFKIACYFLIIISLMWDTGETLTIFLLCRPLPYNWDKVSITGVCGNLDAAYLAVHASNFAIDSSIALLPVPVLWKFQMPLKKKISIIAIFSLGALVCSISVARIALYQIIVQYGQTDFTWSGTTLYIFTGIEPLVAHTISCLPLLRPVGSQIASSAPVSWAISFVSTSKEQKSTPTASDLGLIGRRDGVNSHTFVTIGGTPHGHWNKLKDNNREIHVGHEFELRSLETKIQTQDLEAQVK</sequence>
<reference evidence="8 9" key="1">
    <citation type="submission" date="2023-10" db="EMBL/GenBank/DDBJ databases">
        <title>Draft genome sequence of Xylaria bambusicola isolate GMP-LS, the root and basal stem rot pathogen of sugarcane in Indonesia.</title>
        <authorList>
            <person name="Selvaraj P."/>
            <person name="Muralishankar V."/>
            <person name="Muruganantham S."/>
            <person name="Sp S."/>
            <person name="Haryani S."/>
            <person name="Lau K.J.X."/>
            <person name="Naqvi N.I."/>
        </authorList>
    </citation>
    <scope>NUCLEOTIDE SEQUENCE [LARGE SCALE GENOMIC DNA]</scope>
    <source>
        <strain evidence="8">GMP-LS</strain>
    </source>
</reference>
<accession>A0AAN7UL46</accession>
<feature type="domain" description="Rhodopsin" evidence="7">
    <location>
        <begin position="90"/>
        <end position="308"/>
    </location>
</feature>
<dbReference type="InterPro" id="IPR052337">
    <property type="entry name" value="SAT4-like"/>
</dbReference>
<comment type="caution">
    <text evidence="8">The sequence shown here is derived from an EMBL/GenBank/DDBJ whole genome shotgun (WGS) entry which is preliminary data.</text>
</comment>
<dbReference type="PANTHER" id="PTHR33048:SF57">
    <property type="entry name" value="INTEGRAL MEMBRANE PROTEIN-RELATED"/>
    <property type="match status" value="1"/>
</dbReference>
<dbReference type="Proteomes" id="UP001305414">
    <property type="component" value="Unassembled WGS sequence"/>
</dbReference>
<evidence type="ECO:0000256" key="1">
    <source>
        <dbReference type="ARBA" id="ARBA00004141"/>
    </source>
</evidence>
<dbReference type="PANTHER" id="PTHR33048">
    <property type="entry name" value="PTH11-LIKE INTEGRAL MEMBRANE PROTEIN (AFU_ORTHOLOGUE AFUA_5G11245)"/>
    <property type="match status" value="1"/>
</dbReference>
<dbReference type="GO" id="GO:0016020">
    <property type="term" value="C:membrane"/>
    <property type="evidence" value="ECO:0007669"/>
    <property type="project" value="UniProtKB-SubCell"/>
</dbReference>